<evidence type="ECO:0000256" key="3">
    <source>
        <dbReference type="ARBA" id="ARBA00005316"/>
    </source>
</evidence>
<evidence type="ECO:0000256" key="8">
    <source>
        <dbReference type="ARBA" id="ARBA00023136"/>
    </source>
</evidence>
<name>A0AAN7AHL9_9PEZI</name>
<keyword evidence="7 11" id="KW-1133">Transmembrane helix</keyword>
<feature type="region of interest" description="Disordered" evidence="10">
    <location>
        <begin position="131"/>
        <end position="162"/>
    </location>
</feature>
<reference evidence="12" key="1">
    <citation type="journal article" date="2023" name="Mol. Phylogenet. Evol.">
        <title>Genome-scale phylogeny and comparative genomics of the fungal order Sordariales.</title>
        <authorList>
            <person name="Hensen N."/>
            <person name="Bonometti L."/>
            <person name="Westerberg I."/>
            <person name="Brannstrom I.O."/>
            <person name="Guillou S."/>
            <person name="Cros-Aarteil S."/>
            <person name="Calhoun S."/>
            <person name="Haridas S."/>
            <person name="Kuo A."/>
            <person name="Mondo S."/>
            <person name="Pangilinan J."/>
            <person name="Riley R."/>
            <person name="LaButti K."/>
            <person name="Andreopoulos B."/>
            <person name="Lipzen A."/>
            <person name="Chen C."/>
            <person name="Yan M."/>
            <person name="Daum C."/>
            <person name="Ng V."/>
            <person name="Clum A."/>
            <person name="Steindorff A."/>
            <person name="Ohm R.A."/>
            <person name="Martin F."/>
            <person name="Silar P."/>
            <person name="Natvig D.O."/>
            <person name="Lalanne C."/>
            <person name="Gautier V."/>
            <person name="Ament-Velasquez S.L."/>
            <person name="Kruys A."/>
            <person name="Hutchinson M.I."/>
            <person name="Powell A.J."/>
            <person name="Barry K."/>
            <person name="Miller A.N."/>
            <person name="Grigoriev I.V."/>
            <person name="Debuchy R."/>
            <person name="Gladieux P."/>
            <person name="Hiltunen Thoren M."/>
            <person name="Johannesson H."/>
        </authorList>
    </citation>
    <scope>NUCLEOTIDE SEQUENCE</scope>
    <source>
        <strain evidence="12">PSN309</strain>
    </source>
</reference>
<keyword evidence="6" id="KW-0256">Endoplasmic reticulum</keyword>
<evidence type="ECO:0000256" key="9">
    <source>
        <dbReference type="ARBA" id="ARBA00023180"/>
    </source>
</evidence>
<accession>A0AAN7AHL9</accession>
<evidence type="ECO:0000256" key="5">
    <source>
        <dbReference type="ARBA" id="ARBA00022692"/>
    </source>
</evidence>
<dbReference type="GO" id="GO:0006506">
    <property type="term" value="P:GPI anchor biosynthetic process"/>
    <property type="evidence" value="ECO:0007669"/>
    <property type="project" value="UniProtKB-KW"/>
</dbReference>
<evidence type="ECO:0000256" key="2">
    <source>
        <dbReference type="ARBA" id="ARBA00004687"/>
    </source>
</evidence>
<dbReference type="InterPro" id="IPR019540">
    <property type="entry name" value="PtdIno-glycan_biosynth_class_S"/>
</dbReference>
<keyword evidence="9" id="KW-0325">Glycoprotein</keyword>
<evidence type="ECO:0000256" key="6">
    <source>
        <dbReference type="ARBA" id="ARBA00022824"/>
    </source>
</evidence>
<keyword evidence="4" id="KW-0337">GPI-anchor biosynthesis</keyword>
<keyword evidence="13" id="KW-1185">Reference proteome</keyword>
<evidence type="ECO:0000256" key="1">
    <source>
        <dbReference type="ARBA" id="ARBA00004477"/>
    </source>
</evidence>
<comment type="similarity">
    <text evidence="3">Belongs to the PIGS family.</text>
</comment>
<comment type="subcellular location">
    <subcellularLocation>
        <location evidence="1">Endoplasmic reticulum membrane</location>
        <topology evidence="1">Multi-pass membrane protein</topology>
    </subcellularLocation>
</comment>
<feature type="compositionally biased region" description="Polar residues" evidence="10">
    <location>
        <begin position="1"/>
        <end position="26"/>
    </location>
</feature>
<reference evidence="12" key="2">
    <citation type="submission" date="2023-05" db="EMBL/GenBank/DDBJ databases">
        <authorList>
            <consortium name="Lawrence Berkeley National Laboratory"/>
            <person name="Steindorff A."/>
            <person name="Hensen N."/>
            <person name="Bonometti L."/>
            <person name="Westerberg I."/>
            <person name="Brannstrom I.O."/>
            <person name="Guillou S."/>
            <person name="Cros-Aarteil S."/>
            <person name="Calhoun S."/>
            <person name="Haridas S."/>
            <person name="Kuo A."/>
            <person name="Mondo S."/>
            <person name="Pangilinan J."/>
            <person name="Riley R."/>
            <person name="Labutti K."/>
            <person name="Andreopoulos B."/>
            <person name="Lipzen A."/>
            <person name="Chen C."/>
            <person name="Yanf M."/>
            <person name="Daum C."/>
            <person name="Ng V."/>
            <person name="Clum A."/>
            <person name="Ohm R."/>
            <person name="Martin F."/>
            <person name="Silar P."/>
            <person name="Natvig D."/>
            <person name="Lalanne C."/>
            <person name="Gautier V."/>
            <person name="Ament-Velasquez S.L."/>
            <person name="Kruys A."/>
            <person name="Hutchinson M.I."/>
            <person name="Powell A.J."/>
            <person name="Barry K."/>
            <person name="Miller A.N."/>
            <person name="Grigoriev I.V."/>
            <person name="Debuchy R."/>
            <person name="Gladieux P."/>
            <person name="Thoren M.H."/>
            <person name="Johannesson H."/>
        </authorList>
    </citation>
    <scope>NUCLEOTIDE SEQUENCE</scope>
    <source>
        <strain evidence="12">PSN309</strain>
    </source>
</reference>
<evidence type="ECO:0000256" key="7">
    <source>
        <dbReference type="ARBA" id="ARBA00022989"/>
    </source>
</evidence>
<dbReference type="EMBL" id="MU864427">
    <property type="protein sequence ID" value="KAK4186292.1"/>
    <property type="molecule type" value="Genomic_DNA"/>
</dbReference>
<proteinExistence type="inferred from homology"/>
<comment type="pathway">
    <text evidence="2">Glycolipid biosynthesis; glycosylphosphatidylinositol-anchor biosynthesis.</text>
</comment>
<comment type="caution">
    <text evidence="12">The sequence shown here is derived from an EMBL/GenBank/DDBJ whole genome shotgun (WGS) entry which is preliminary data.</text>
</comment>
<sequence>MSAQQPLSDDSATLTITNSSNVSTKKQPPPEKPSDVRRRSNVILSFWLIVLLLGLPIWWKTTTIYRADLPLEEMLEWADGKACRPVFPLRISIQASALQDQEAQNLLRLTQHALDDLNDFAGHHLRLQLSSPLGSEKRSTTDNGSALTIRLTPGEGTTSTLDPLEPILDITYSPNTIPSPTSSSSSLATYIASQLRSTFAEEQATISYLLSTNSMPSEHRPLSLSPETAESLAKRTTRSLKYAPTYHLTFSLFTSGPLPSSWDIESAIDEYMKPVLDVLSPIHNFTIDTQVQLYASPGVQSQVLNKEDLTSFINAAEWPLSPSIGGAPTINFIVFVGNQTIASADSSSQSWLIPQWGTVYLLSLPSDTIHVPANTLKQPLLTFTSHLLSLTGTPESGSLPLRLSTLARIRSADLLLRASSTLGSLARLAMALPSISIPSSVAAGVSETMSHLRLACDTLGGPQGLEHARIAEAEAERAFFEKSMVGQLYFPDEHKIAVYLPLLGPVAVPLVMGLINEIKAWRKRKREKAEKGAEKKKE</sequence>
<feature type="region of interest" description="Disordered" evidence="10">
    <location>
        <begin position="1"/>
        <end position="36"/>
    </location>
</feature>
<evidence type="ECO:0000313" key="13">
    <source>
        <dbReference type="Proteomes" id="UP001302126"/>
    </source>
</evidence>
<feature type="transmembrane region" description="Helical" evidence="11">
    <location>
        <begin position="42"/>
        <end position="59"/>
    </location>
</feature>
<keyword evidence="5 11" id="KW-0812">Transmembrane</keyword>
<evidence type="ECO:0000313" key="12">
    <source>
        <dbReference type="EMBL" id="KAK4186292.1"/>
    </source>
</evidence>
<evidence type="ECO:0000256" key="4">
    <source>
        <dbReference type="ARBA" id="ARBA00022502"/>
    </source>
</evidence>
<keyword evidence="8 11" id="KW-0472">Membrane</keyword>
<dbReference type="PANTHER" id="PTHR21072">
    <property type="entry name" value="GPI TRANSAMIDASE COMPONENT PIG-S"/>
    <property type="match status" value="1"/>
</dbReference>
<gene>
    <name evidence="12" type="ORF">QBC35DRAFT_501632</name>
</gene>
<feature type="transmembrane region" description="Helical" evidence="11">
    <location>
        <begin position="496"/>
        <end position="516"/>
    </location>
</feature>
<dbReference type="Pfam" id="PF10510">
    <property type="entry name" value="PIG-S"/>
    <property type="match status" value="1"/>
</dbReference>
<dbReference type="Proteomes" id="UP001302126">
    <property type="component" value="Unassembled WGS sequence"/>
</dbReference>
<protein>
    <submittedName>
        <fullName evidence="12">Phosphatidylinositol-glycan biosynthesis class S protein</fullName>
    </submittedName>
</protein>
<dbReference type="AlphaFoldDB" id="A0AAN7AHL9"/>
<dbReference type="PANTHER" id="PTHR21072:SF13">
    <property type="entry name" value="GPI TRANSAMIDASE COMPONENT PIG-S"/>
    <property type="match status" value="1"/>
</dbReference>
<dbReference type="GO" id="GO:0016255">
    <property type="term" value="P:attachment of GPI anchor to protein"/>
    <property type="evidence" value="ECO:0007669"/>
    <property type="project" value="InterPro"/>
</dbReference>
<dbReference type="GO" id="GO:0042765">
    <property type="term" value="C:GPI-anchor transamidase complex"/>
    <property type="evidence" value="ECO:0007669"/>
    <property type="project" value="InterPro"/>
</dbReference>
<organism evidence="12 13">
    <name type="scientific">Podospora australis</name>
    <dbReference type="NCBI Taxonomy" id="1536484"/>
    <lineage>
        <taxon>Eukaryota</taxon>
        <taxon>Fungi</taxon>
        <taxon>Dikarya</taxon>
        <taxon>Ascomycota</taxon>
        <taxon>Pezizomycotina</taxon>
        <taxon>Sordariomycetes</taxon>
        <taxon>Sordariomycetidae</taxon>
        <taxon>Sordariales</taxon>
        <taxon>Podosporaceae</taxon>
        <taxon>Podospora</taxon>
    </lineage>
</organism>
<evidence type="ECO:0000256" key="11">
    <source>
        <dbReference type="SAM" id="Phobius"/>
    </source>
</evidence>
<evidence type="ECO:0000256" key="10">
    <source>
        <dbReference type="SAM" id="MobiDB-lite"/>
    </source>
</evidence>